<reference evidence="2 3" key="1">
    <citation type="submission" date="2021-02" db="EMBL/GenBank/DDBJ databases">
        <title>Porcisia hertigi Genome sequencing and assembly.</title>
        <authorList>
            <person name="Almutairi H."/>
            <person name="Gatherer D."/>
        </authorList>
    </citation>
    <scope>NUCLEOTIDE SEQUENCE [LARGE SCALE GENOMIC DNA]</scope>
    <source>
        <strain evidence="2 3">C119</strain>
    </source>
</reference>
<evidence type="ECO:0000313" key="3">
    <source>
        <dbReference type="Proteomes" id="UP000674318"/>
    </source>
</evidence>
<sequence length="281" mass="29132">MSRVAPSTCPLSDCTLAVDNAENINNSKGAALLGLKAATAAAAVVPSTPRGRALLRSVKAISRSAAAGRVTPCVRSEVFPVAKCNASPTPAKAVEDADAATPLPYRLVDCGSSLDSHVFAKPFTPALTVHRNDPYSLCLVKSVCTPEDSFYACYGEAVEAPVAMVNPASTPIRTHTVCQATALPAETQALLDILSKATTSSFQCASPNAKSMKASDSVEQSPVPSVTAGGLTTTPSLTSTPERILSFFSHQVPATPARVIRKVVSCGVDRTSGRPVPKPKK</sequence>
<dbReference type="Proteomes" id="UP000674318">
    <property type="component" value="Unassembled WGS sequence"/>
</dbReference>
<gene>
    <name evidence="2" type="ORF">JKF63_01841</name>
</gene>
<dbReference type="KEGG" id="phet:94287963"/>
<comment type="caution">
    <text evidence="2">The sequence shown here is derived from an EMBL/GenBank/DDBJ whole genome shotgun (WGS) entry which is preliminary data.</text>
</comment>
<evidence type="ECO:0000313" key="2">
    <source>
        <dbReference type="EMBL" id="KAG5494008.1"/>
    </source>
</evidence>
<feature type="region of interest" description="Disordered" evidence="1">
    <location>
        <begin position="213"/>
        <end position="235"/>
    </location>
</feature>
<organism evidence="2 3">
    <name type="scientific">Porcisia hertigi</name>
    <dbReference type="NCBI Taxonomy" id="2761500"/>
    <lineage>
        <taxon>Eukaryota</taxon>
        <taxon>Discoba</taxon>
        <taxon>Euglenozoa</taxon>
        <taxon>Kinetoplastea</taxon>
        <taxon>Metakinetoplastina</taxon>
        <taxon>Trypanosomatida</taxon>
        <taxon>Trypanosomatidae</taxon>
        <taxon>Leishmaniinae</taxon>
        <taxon>Porcisia</taxon>
    </lineage>
</organism>
<name>A0A836IGI4_9TRYP</name>
<dbReference type="GeneID" id="94287963"/>
<dbReference type="OrthoDB" id="272754at2759"/>
<dbReference type="EMBL" id="JAFJZO010000034">
    <property type="protein sequence ID" value="KAG5494008.1"/>
    <property type="molecule type" value="Genomic_DNA"/>
</dbReference>
<dbReference type="AlphaFoldDB" id="A0A836IGI4"/>
<dbReference type="RefSeq" id="XP_067754043.1">
    <property type="nucleotide sequence ID" value="XM_067897886.1"/>
</dbReference>
<evidence type="ECO:0000256" key="1">
    <source>
        <dbReference type="SAM" id="MobiDB-lite"/>
    </source>
</evidence>
<protein>
    <submittedName>
        <fullName evidence="2">Uncharacterized protein</fullName>
    </submittedName>
</protein>
<accession>A0A836IGI4</accession>
<proteinExistence type="predicted"/>
<keyword evidence="3" id="KW-1185">Reference proteome</keyword>